<dbReference type="Gene3D" id="3.40.50.150">
    <property type="entry name" value="Vaccinia Virus protein VP39"/>
    <property type="match status" value="1"/>
</dbReference>
<gene>
    <name evidence="1" type="ORF">COV49_01350</name>
</gene>
<dbReference type="Pfam" id="PF13489">
    <property type="entry name" value="Methyltransf_23"/>
    <property type="match status" value="1"/>
</dbReference>
<name>A0A2M6K9R5_9BACT</name>
<dbReference type="GO" id="GO:0008168">
    <property type="term" value="F:methyltransferase activity"/>
    <property type="evidence" value="ECO:0007669"/>
    <property type="project" value="UniProtKB-KW"/>
</dbReference>
<proteinExistence type="predicted"/>
<dbReference type="Proteomes" id="UP000230869">
    <property type="component" value="Unassembled WGS sequence"/>
</dbReference>
<dbReference type="PANTHER" id="PTHR43861:SF6">
    <property type="entry name" value="METHYLTRANSFERASE TYPE 11"/>
    <property type="match status" value="1"/>
</dbReference>
<protein>
    <submittedName>
        <fullName evidence="1">Methyltransferase</fullName>
    </submittedName>
</protein>
<evidence type="ECO:0000313" key="1">
    <source>
        <dbReference type="EMBL" id="PIR13671.1"/>
    </source>
</evidence>
<dbReference type="InterPro" id="IPR029063">
    <property type="entry name" value="SAM-dependent_MTases_sf"/>
</dbReference>
<dbReference type="PANTHER" id="PTHR43861">
    <property type="entry name" value="TRANS-ACONITATE 2-METHYLTRANSFERASE-RELATED"/>
    <property type="match status" value="1"/>
</dbReference>
<organism evidence="1 2">
    <name type="scientific">Candidatus Falkowbacteria bacterium CG11_big_fil_rev_8_21_14_0_20_39_10</name>
    <dbReference type="NCBI Taxonomy" id="1974570"/>
    <lineage>
        <taxon>Bacteria</taxon>
        <taxon>Candidatus Falkowiibacteriota</taxon>
    </lineage>
</organism>
<dbReference type="EMBL" id="PCWW01000024">
    <property type="protein sequence ID" value="PIR13671.1"/>
    <property type="molecule type" value="Genomic_DNA"/>
</dbReference>
<sequence>MIEKKYKIIKDSQYGYLRVDPLPSKEEVEKYYCEGLHANAFQCDDSSLSIQQQQKEFYNSYWETICRQVLKHFGRTKDLSVFDIGCGFGNALQYFKKKGMKVSGLEPTKKGSSYAQSRGLKVHHCAIEDFSRISEERFDLVTLFIVLEHLREPAKILINIKNQLLKSDGLLVIDVPNEFNDFQLVADKEYKLNQWWVCPPNHINYFSASSLENLLKKVGYKIIHKESSFPMELFLLMGDTYVGNQKLGEKCHKKRILFEHLMRKHKKQEKLTKFYKALAELDLGRQVTIYAQPK</sequence>
<keyword evidence="1" id="KW-0489">Methyltransferase</keyword>
<dbReference type="GO" id="GO:0032259">
    <property type="term" value="P:methylation"/>
    <property type="evidence" value="ECO:0007669"/>
    <property type="project" value="UniProtKB-KW"/>
</dbReference>
<accession>A0A2M6K9R5</accession>
<reference evidence="1 2" key="1">
    <citation type="submission" date="2017-09" db="EMBL/GenBank/DDBJ databases">
        <title>Depth-based differentiation of microbial function through sediment-hosted aquifers and enrichment of novel symbionts in the deep terrestrial subsurface.</title>
        <authorList>
            <person name="Probst A.J."/>
            <person name="Ladd B."/>
            <person name="Jarett J.K."/>
            <person name="Geller-Mcgrath D.E."/>
            <person name="Sieber C.M."/>
            <person name="Emerson J.B."/>
            <person name="Anantharaman K."/>
            <person name="Thomas B.C."/>
            <person name="Malmstrom R."/>
            <person name="Stieglmeier M."/>
            <person name="Klingl A."/>
            <person name="Woyke T."/>
            <person name="Ryan C.M."/>
            <person name="Banfield J.F."/>
        </authorList>
    </citation>
    <scope>NUCLEOTIDE SEQUENCE [LARGE SCALE GENOMIC DNA]</scope>
    <source>
        <strain evidence="1">CG11_big_fil_rev_8_21_14_0_20_39_10</strain>
    </source>
</reference>
<dbReference type="AlphaFoldDB" id="A0A2M6K9R5"/>
<evidence type="ECO:0000313" key="2">
    <source>
        <dbReference type="Proteomes" id="UP000230869"/>
    </source>
</evidence>
<dbReference type="SUPFAM" id="SSF53335">
    <property type="entry name" value="S-adenosyl-L-methionine-dependent methyltransferases"/>
    <property type="match status" value="1"/>
</dbReference>
<keyword evidence="1" id="KW-0808">Transferase</keyword>
<dbReference type="CDD" id="cd02440">
    <property type="entry name" value="AdoMet_MTases"/>
    <property type="match status" value="1"/>
</dbReference>
<comment type="caution">
    <text evidence="1">The sequence shown here is derived from an EMBL/GenBank/DDBJ whole genome shotgun (WGS) entry which is preliminary data.</text>
</comment>